<dbReference type="Pfam" id="PF22751">
    <property type="entry name" value="DUF488-N3a"/>
    <property type="match status" value="1"/>
</dbReference>
<dbReference type="EMBL" id="KY368639">
    <property type="protein sequence ID" value="APZ82346.1"/>
    <property type="molecule type" value="Genomic_DNA"/>
</dbReference>
<accession>A0A1Z1DEI8</accession>
<name>A0A1Z1DEI8_9CAUD</name>
<organism evidence="2 3">
    <name type="scientific">Bacillus phage vB_BsuM-Goe2</name>
    <dbReference type="NCBI Taxonomy" id="1933062"/>
    <lineage>
        <taxon>Viruses</taxon>
        <taxon>Duplodnaviria</taxon>
        <taxon>Heunggongvirae</taxon>
        <taxon>Uroviricota</taxon>
        <taxon>Caudoviricetes</taxon>
        <taxon>Herelleviridae</taxon>
        <taxon>Spounavirinae</taxon>
        <taxon>Okubovirus</taxon>
        <taxon>Okubovirus camphawk</taxon>
    </lineage>
</organism>
<reference evidence="2 3" key="1">
    <citation type="journal article" date="2017" name="Viruses">
        <title>Characterization of Bacillus subtilis Viruses vB_BsuM-Goe2 and vB_BsuM-Goe3.</title>
        <authorList>
            <person name="Willms I.M."/>
            <person name="Hoppert M."/>
            <person name="Hertel R."/>
        </authorList>
    </citation>
    <scope>NUCLEOTIDE SEQUENCE [LARGE SCALE GENOMIC DNA]</scope>
</reference>
<dbReference type="Proteomes" id="UP000224660">
    <property type="component" value="Segment"/>
</dbReference>
<dbReference type="InterPro" id="IPR054495">
    <property type="entry name" value="DUF488-N3a"/>
</dbReference>
<protein>
    <recommendedName>
        <fullName evidence="1">DUF488 domain-containing protein</fullName>
    </recommendedName>
</protein>
<feature type="domain" description="DUF488" evidence="1">
    <location>
        <begin position="80"/>
        <end position="172"/>
    </location>
</feature>
<sequence>MMCPFCKSKGRESEVFQTPIFNRCYRCLADLPTEKLLKKEVSLNGKGKVMICSIHNRKSVEGADVHLFAVGKPKGTFYFEWWDHTPGLAPSRELVTFTKEYNRTKGKKEGWFERYTERLLDEWSKRKDFMKSMKKLRRNLDAGKNVAIACYCPKYKRDVCHLSILKELLEDMGYYVEEVED</sequence>
<evidence type="ECO:0000313" key="3">
    <source>
        <dbReference type="Proteomes" id="UP000224660"/>
    </source>
</evidence>
<gene>
    <name evidence="2" type="ORF">Goe2_c11000</name>
</gene>
<evidence type="ECO:0000313" key="2">
    <source>
        <dbReference type="EMBL" id="APZ82346.1"/>
    </source>
</evidence>
<evidence type="ECO:0000259" key="1">
    <source>
        <dbReference type="Pfam" id="PF22751"/>
    </source>
</evidence>
<proteinExistence type="predicted"/>